<dbReference type="EMBL" id="ML975368">
    <property type="protein sequence ID" value="KAF1831281.1"/>
    <property type="molecule type" value="Genomic_DNA"/>
</dbReference>
<feature type="compositionally biased region" description="Polar residues" evidence="1">
    <location>
        <begin position="1"/>
        <end position="20"/>
    </location>
</feature>
<evidence type="ECO:0000256" key="1">
    <source>
        <dbReference type="SAM" id="MobiDB-lite"/>
    </source>
</evidence>
<evidence type="ECO:0000313" key="2">
    <source>
        <dbReference type="EMBL" id="KAF1831281.1"/>
    </source>
</evidence>
<feature type="compositionally biased region" description="Basic and acidic residues" evidence="1">
    <location>
        <begin position="25"/>
        <end position="37"/>
    </location>
</feature>
<accession>A0A6A5K3B7</accession>
<dbReference type="PANTHER" id="PTHR42070:SF1">
    <property type="entry name" value="FILAMENT ASSOCIATED PROTEIN, PUTATIVE (AFU_ORTHOLOGUE AFUA_8G06630)-RELATED"/>
    <property type="match status" value="1"/>
</dbReference>
<proteinExistence type="predicted"/>
<dbReference type="OrthoDB" id="4505928at2759"/>
<evidence type="ECO:0000313" key="3">
    <source>
        <dbReference type="Proteomes" id="UP000800040"/>
    </source>
</evidence>
<name>A0A6A5K3B7_9PLEO</name>
<feature type="region of interest" description="Disordered" evidence="1">
    <location>
        <begin position="1"/>
        <end position="52"/>
    </location>
</feature>
<gene>
    <name evidence="2" type="ORF">BDW02DRAFT_600958</name>
</gene>
<reference evidence="2" key="1">
    <citation type="submission" date="2020-01" db="EMBL/GenBank/DDBJ databases">
        <authorList>
            <consortium name="DOE Joint Genome Institute"/>
            <person name="Haridas S."/>
            <person name="Albert R."/>
            <person name="Binder M."/>
            <person name="Bloem J."/>
            <person name="Labutti K."/>
            <person name="Salamov A."/>
            <person name="Andreopoulos B."/>
            <person name="Baker S.E."/>
            <person name="Barry K."/>
            <person name="Bills G."/>
            <person name="Bluhm B.H."/>
            <person name="Cannon C."/>
            <person name="Castanera R."/>
            <person name="Culley D.E."/>
            <person name="Daum C."/>
            <person name="Ezra D."/>
            <person name="Gonzalez J.B."/>
            <person name="Henrissat B."/>
            <person name="Kuo A."/>
            <person name="Liang C."/>
            <person name="Lipzen A."/>
            <person name="Lutzoni F."/>
            <person name="Magnuson J."/>
            <person name="Mondo S."/>
            <person name="Nolan M."/>
            <person name="Ohm R."/>
            <person name="Pangilinan J."/>
            <person name="Park H.-J."/>
            <person name="Ramirez L."/>
            <person name="Alfaro M."/>
            <person name="Sun H."/>
            <person name="Tritt A."/>
            <person name="Yoshinaga Y."/>
            <person name="Zwiers L.-H."/>
            <person name="Turgeon B.G."/>
            <person name="Goodwin S.B."/>
            <person name="Spatafora J.W."/>
            <person name="Crous P.W."/>
            <person name="Grigoriev I.V."/>
        </authorList>
    </citation>
    <scope>NUCLEOTIDE SEQUENCE</scope>
    <source>
        <strain evidence="2">P77</strain>
    </source>
</reference>
<keyword evidence="3" id="KW-1185">Reference proteome</keyword>
<dbReference type="PANTHER" id="PTHR42070">
    <property type="entry name" value="FILAMENT ASSOCIATED PROTEIN, PUTATIVE (AFU_ORTHOLOGUE AFUA_8G06630)-RELATED"/>
    <property type="match status" value="1"/>
</dbReference>
<feature type="region of interest" description="Disordered" evidence="1">
    <location>
        <begin position="83"/>
        <end position="108"/>
    </location>
</feature>
<organism evidence="2 3">
    <name type="scientific">Decorospora gaudefroyi</name>
    <dbReference type="NCBI Taxonomy" id="184978"/>
    <lineage>
        <taxon>Eukaryota</taxon>
        <taxon>Fungi</taxon>
        <taxon>Dikarya</taxon>
        <taxon>Ascomycota</taxon>
        <taxon>Pezizomycotina</taxon>
        <taxon>Dothideomycetes</taxon>
        <taxon>Pleosporomycetidae</taxon>
        <taxon>Pleosporales</taxon>
        <taxon>Pleosporineae</taxon>
        <taxon>Pleosporaceae</taxon>
        <taxon>Decorospora</taxon>
    </lineage>
</organism>
<dbReference type="AlphaFoldDB" id="A0A6A5K3B7"/>
<feature type="compositionally biased region" description="Polar residues" evidence="1">
    <location>
        <begin position="96"/>
        <end position="108"/>
    </location>
</feature>
<evidence type="ECO:0008006" key="4">
    <source>
        <dbReference type="Google" id="ProtNLM"/>
    </source>
</evidence>
<dbReference type="Proteomes" id="UP000800040">
    <property type="component" value="Unassembled WGS sequence"/>
</dbReference>
<protein>
    <recommendedName>
        <fullName evidence="4">BZIP domain-containing protein</fullName>
    </recommendedName>
</protein>
<sequence length="257" mass="28359">MPTSPASSSGHTSDTNGPQSRRSRVSAEHTLNRVRENQRRHRARQRDRVASLEQKLAETEQLLSEARAEIAALKEDAAAMYRNGQVGKSDFRNDASPGNDSTSMKDIYSPSQQTGLAVLQPHPNLDPRLNYPDVLGDLSFLSEDSPFFNLPYDLPNITTTTGPPPCCSDAPNPPPPDSPTDPECRACKMRPLPSPSESTTLCAQAYVMIDQQNFKNLDPDTIRMWLAQGLRRAQREGEGCRVENGALLRLLDFISGL</sequence>